<feature type="domain" description="FAR1" evidence="2">
    <location>
        <begin position="57"/>
        <end position="149"/>
    </location>
</feature>
<evidence type="ECO:0000259" key="2">
    <source>
        <dbReference type="Pfam" id="PF03101"/>
    </source>
</evidence>
<dbReference type="EMBL" id="PKPP01001397">
    <property type="protein sequence ID" value="PWA83065.1"/>
    <property type="molecule type" value="Genomic_DNA"/>
</dbReference>
<comment type="subcellular location">
    <subcellularLocation>
        <location evidence="1">Nucleus</location>
    </subcellularLocation>
</comment>
<dbReference type="InterPro" id="IPR004330">
    <property type="entry name" value="FAR1_DNA_bnd_dom"/>
</dbReference>
<dbReference type="Pfam" id="PF26175">
    <property type="entry name" value="HTH_FAR1"/>
    <property type="match status" value="1"/>
</dbReference>
<keyword evidence="1" id="KW-0863">Zinc-finger</keyword>
<keyword evidence="1" id="KW-0479">Metal-binding</keyword>
<dbReference type="InterPro" id="IPR058778">
    <property type="entry name" value="HTH_FAR1-11-like"/>
</dbReference>
<proteinExistence type="inferred from homology"/>
<dbReference type="STRING" id="35608.A0A2U1PBC9"/>
<keyword evidence="1" id="KW-0539">Nucleus</keyword>
<reference evidence="5 6" key="1">
    <citation type="journal article" date="2018" name="Mol. Plant">
        <title>The genome of Artemisia annua provides insight into the evolution of Asteraceae family and artemisinin biosynthesis.</title>
        <authorList>
            <person name="Shen Q."/>
            <person name="Zhang L."/>
            <person name="Liao Z."/>
            <person name="Wang S."/>
            <person name="Yan T."/>
            <person name="Shi P."/>
            <person name="Liu M."/>
            <person name="Fu X."/>
            <person name="Pan Q."/>
            <person name="Wang Y."/>
            <person name="Lv Z."/>
            <person name="Lu X."/>
            <person name="Zhang F."/>
            <person name="Jiang W."/>
            <person name="Ma Y."/>
            <person name="Chen M."/>
            <person name="Hao X."/>
            <person name="Li L."/>
            <person name="Tang Y."/>
            <person name="Lv G."/>
            <person name="Zhou Y."/>
            <person name="Sun X."/>
            <person name="Brodelius P.E."/>
            <person name="Rose J.K.C."/>
            <person name="Tang K."/>
        </authorList>
    </citation>
    <scope>NUCLEOTIDE SEQUENCE [LARGE SCALE GENOMIC DNA]</scope>
    <source>
        <strain evidence="6">cv. Huhao1</strain>
        <tissue evidence="5">Leaf</tissue>
    </source>
</reference>
<evidence type="ECO:0000259" key="4">
    <source>
        <dbReference type="Pfam" id="PF26175"/>
    </source>
</evidence>
<evidence type="ECO:0000256" key="1">
    <source>
        <dbReference type="RuleBase" id="RU367018"/>
    </source>
</evidence>
<name>A0A2U1PBC9_ARTAN</name>
<dbReference type="Proteomes" id="UP000245207">
    <property type="component" value="Unassembled WGS sequence"/>
</dbReference>
<dbReference type="Pfam" id="PF10551">
    <property type="entry name" value="MULE"/>
    <property type="match status" value="1"/>
</dbReference>
<dbReference type="AlphaFoldDB" id="A0A2U1PBC9"/>
<dbReference type="GO" id="GO:0006355">
    <property type="term" value="P:regulation of DNA-templated transcription"/>
    <property type="evidence" value="ECO:0007669"/>
    <property type="project" value="UniProtKB-UniRule"/>
</dbReference>
<comment type="similarity">
    <text evidence="1">Belongs to the FHY3/FAR1 family.</text>
</comment>
<evidence type="ECO:0000313" key="5">
    <source>
        <dbReference type="EMBL" id="PWA83065.1"/>
    </source>
</evidence>
<dbReference type="Pfam" id="PF03101">
    <property type="entry name" value="FAR1"/>
    <property type="match status" value="1"/>
</dbReference>
<comment type="caution">
    <text evidence="5">The sequence shown here is derived from an EMBL/GenBank/DDBJ whole genome shotgun (WGS) entry which is preliminary data.</text>
</comment>
<dbReference type="GO" id="GO:0003677">
    <property type="term" value="F:DNA binding"/>
    <property type="evidence" value="ECO:0007669"/>
    <property type="project" value="UniProtKB-KW"/>
</dbReference>
<gene>
    <name evidence="5" type="ORF">CTI12_AA171560</name>
</gene>
<dbReference type="GO" id="GO:0008270">
    <property type="term" value="F:zinc ion binding"/>
    <property type="evidence" value="ECO:0007669"/>
    <property type="project" value="UniProtKB-UniRule"/>
</dbReference>
<dbReference type="InterPro" id="IPR018289">
    <property type="entry name" value="MULE_transposase_dom"/>
</dbReference>
<dbReference type="PANTHER" id="PTHR31669:SF263">
    <property type="entry name" value="PROTEIN FAR1-RELATED SEQUENCE"/>
    <property type="match status" value="1"/>
</dbReference>
<keyword evidence="6" id="KW-1185">Reference proteome</keyword>
<dbReference type="PANTHER" id="PTHR31669">
    <property type="entry name" value="PROTEIN FAR1-RELATED SEQUENCE 10-RELATED"/>
    <property type="match status" value="1"/>
</dbReference>
<evidence type="ECO:0000313" key="6">
    <source>
        <dbReference type="Proteomes" id="UP000245207"/>
    </source>
</evidence>
<keyword evidence="5" id="KW-0238">DNA-binding</keyword>
<protein>
    <recommendedName>
        <fullName evidence="1">Protein FAR1-RELATED SEQUENCE</fullName>
    </recommendedName>
</protein>
<dbReference type="InterPro" id="IPR031052">
    <property type="entry name" value="FHY3/FAR1"/>
</dbReference>
<feature type="domain" description="MULE transposase" evidence="3">
    <location>
        <begin position="199"/>
        <end position="236"/>
    </location>
</feature>
<feature type="domain" description="FAR1-related sequence 11-like HTH-like" evidence="4">
    <location>
        <begin position="162"/>
        <end position="193"/>
    </location>
</feature>
<accession>A0A2U1PBC9</accession>
<keyword evidence="1" id="KW-0862">Zinc</keyword>
<evidence type="ECO:0000259" key="3">
    <source>
        <dbReference type="Pfam" id="PF10551"/>
    </source>
</evidence>
<organism evidence="5 6">
    <name type="scientific">Artemisia annua</name>
    <name type="common">Sweet wormwood</name>
    <dbReference type="NCBI Taxonomy" id="35608"/>
    <lineage>
        <taxon>Eukaryota</taxon>
        <taxon>Viridiplantae</taxon>
        <taxon>Streptophyta</taxon>
        <taxon>Embryophyta</taxon>
        <taxon>Tracheophyta</taxon>
        <taxon>Spermatophyta</taxon>
        <taxon>Magnoliopsida</taxon>
        <taxon>eudicotyledons</taxon>
        <taxon>Gunneridae</taxon>
        <taxon>Pentapetalae</taxon>
        <taxon>asterids</taxon>
        <taxon>campanulids</taxon>
        <taxon>Asterales</taxon>
        <taxon>Asteraceae</taxon>
        <taxon>Asteroideae</taxon>
        <taxon>Anthemideae</taxon>
        <taxon>Artemisiinae</taxon>
        <taxon>Artemisia</taxon>
    </lineage>
</organism>
<comment type="function">
    <text evidence="1">Putative transcription activator involved in regulating light control of development.</text>
</comment>
<sequence>MRNKVLLDLNEIPSDSDPTNIDQNKIIFEEDEQIMQDALDKPFVGQYFLSEEEAFAFYQNFAKRNGFSILYGRFDNNKNGEKTRRDFLCHREGKPKAKVVDYSKVQRNRTSSKCGCKAYMRITLRRENEIFPEEWQVTILNLEHNHELLSMDEVRFLPSYRSITTEDEKRILLLKEGGLSIRQIMRVIELEKNKFVVLMTKPPITILTDQDPWITEAISKEMPSTKHAFCIWHITAKFSGWFISILRGNYSNWCSDFYSLYKLDTIEEFEKQWPLVIAEYDLVENKHINGLYRIKQFWVPAYLREFFFGGMTTTGRSESINAFIKRFISSNTRLNQFIRQVDLAIEDIQQKQIHDTMLVKYNGSYLISQSPLEEQCYHFFTHFAFKSILCRHILSVFLHKDCFDIPSAYLLSRWSRREVTLSQEVFVENSTSMNSDEVPTEVINLVQCPPKSKPKGRPKQRMKGGIKLVKKVRICSLCKGVGHNISTCPRKEELLGKSSGISKYAAKKKKNMLENQDLNPIFCLKF</sequence>
<dbReference type="OrthoDB" id="1499063at2759"/>
<dbReference type="GO" id="GO:0005634">
    <property type="term" value="C:nucleus"/>
    <property type="evidence" value="ECO:0007669"/>
    <property type="project" value="UniProtKB-SubCell"/>
</dbReference>